<evidence type="ECO:0000259" key="2">
    <source>
        <dbReference type="PROSITE" id="PS00028"/>
    </source>
</evidence>
<evidence type="ECO:0000313" key="4">
    <source>
        <dbReference type="Proteomes" id="UP001163823"/>
    </source>
</evidence>
<accession>A0AAD7PJS8</accession>
<evidence type="ECO:0000313" key="3">
    <source>
        <dbReference type="EMBL" id="KAJ7957434.1"/>
    </source>
</evidence>
<evidence type="ECO:0000256" key="1">
    <source>
        <dbReference type="SAM" id="MobiDB-lite"/>
    </source>
</evidence>
<dbReference type="Proteomes" id="UP001163823">
    <property type="component" value="Chromosome 9"/>
</dbReference>
<dbReference type="InterPro" id="IPR013087">
    <property type="entry name" value="Znf_C2H2_type"/>
</dbReference>
<reference evidence="3" key="1">
    <citation type="journal article" date="2023" name="Science">
        <title>Elucidation of the pathway for biosynthesis of saponin adjuvants from the soapbark tree.</title>
        <authorList>
            <person name="Reed J."/>
            <person name="Orme A."/>
            <person name="El-Demerdash A."/>
            <person name="Owen C."/>
            <person name="Martin L.B.B."/>
            <person name="Misra R.C."/>
            <person name="Kikuchi S."/>
            <person name="Rejzek M."/>
            <person name="Martin A.C."/>
            <person name="Harkess A."/>
            <person name="Leebens-Mack J."/>
            <person name="Louveau T."/>
            <person name="Stephenson M.J."/>
            <person name="Osbourn A."/>
        </authorList>
    </citation>
    <scope>NUCLEOTIDE SEQUENCE</scope>
    <source>
        <strain evidence="3">S10</strain>
    </source>
</reference>
<protein>
    <submittedName>
        <fullName evidence="3">C2H2-like zinc finger protein</fullName>
    </submittedName>
</protein>
<feature type="domain" description="C2H2-type" evidence="2">
    <location>
        <begin position="41"/>
        <end position="62"/>
    </location>
</feature>
<organism evidence="3 4">
    <name type="scientific">Quillaja saponaria</name>
    <name type="common">Soap bark tree</name>
    <dbReference type="NCBI Taxonomy" id="32244"/>
    <lineage>
        <taxon>Eukaryota</taxon>
        <taxon>Viridiplantae</taxon>
        <taxon>Streptophyta</taxon>
        <taxon>Embryophyta</taxon>
        <taxon>Tracheophyta</taxon>
        <taxon>Spermatophyta</taxon>
        <taxon>Magnoliopsida</taxon>
        <taxon>eudicotyledons</taxon>
        <taxon>Gunneridae</taxon>
        <taxon>Pentapetalae</taxon>
        <taxon>rosids</taxon>
        <taxon>fabids</taxon>
        <taxon>Fabales</taxon>
        <taxon>Quillajaceae</taxon>
        <taxon>Quillaja</taxon>
    </lineage>
</organism>
<feature type="region of interest" description="Disordered" evidence="1">
    <location>
        <begin position="90"/>
        <end position="131"/>
    </location>
</feature>
<sequence>MMSSTEGTHDILNYVNMRNQIMENDGRLHSLRHRLNGPYVCPKCNSCFLTSQLFASHAVARHYKYETAAQRAQRRRTRYERSQNIRNRRLVTVVSERRSGSQRRNKPELPVVAEGQGQSTQLKREAKDQPN</sequence>
<gene>
    <name evidence="3" type="ORF">O6P43_023742</name>
</gene>
<dbReference type="EMBL" id="JARAOO010000009">
    <property type="protein sequence ID" value="KAJ7957434.1"/>
    <property type="molecule type" value="Genomic_DNA"/>
</dbReference>
<dbReference type="KEGG" id="qsa:O6P43_023742"/>
<feature type="compositionally biased region" description="Basic and acidic residues" evidence="1">
    <location>
        <begin position="122"/>
        <end position="131"/>
    </location>
</feature>
<proteinExistence type="predicted"/>
<dbReference type="PROSITE" id="PS00028">
    <property type="entry name" value="ZINC_FINGER_C2H2_1"/>
    <property type="match status" value="1"/>
</dbReference>
<keyword evidence="4" id="KW-1185">Reference proteome</keyword>
<comment type="caution">
    <text evidence="3">The sequence shown here is derived from an EMBL/GenBank/DDBJ whole genome shotgun (WGS) entry which is preliminary data.</text>
</comment>
<dbReference type="AlphaFoldDB" id="A0AAD7PJS8"/>
<name>A0AAD7PJS8_QUISA</name>